<organism evidence="1 2">
    <name type="scientific">Neodiprion lecontei</name>
    <name type="common">Redheaded pine sawfly</name>
    <dbReference type="NCBI Taxonomy" id="441921"/>
    <lineage>
        <taxon>Eukaryota</taxon>
        <taxon>Metazoa</taxon>
        <taxon>Ecdysozoa</taxon>
        <taxon>Arthropoda</taxon>
        <taxon>Hexapoda</taxon>
        <taxon>Insecta</taxon>
        <taxon>Pterygota</taxon>
        <taxon>Neoptera</taxon>
        <taxon>Endopterygota</taxon>
        <taxon>Hymenoptera</taxon>
        <taxon>Tenthredinoidea</taxon>
        <taxon>Diprionidae</taxon>
        <taxon>Diprioninae</taxon>
        <taxon>Neodiprion</taxon>
    </lineage>
</organism>
<dbReference type="Proteomes" id="UP000829291">
    <property type="component" value="Chromosome 5"/>
</dbReference>
<dbReference type="RefSeq" id="XP_046597481.1">
    <property type="nucleotide sequence ID" value="XM_046741525.1"/>
</dbReference>
<accession>A0ABM3GB37</accession>
<gene>
    <name evidence="2" type="primary">LOC124294734</name>
</gene>
<evidence type="ECO:0000313" key="2">
    <source>
        <dbReference type="RefSeq" id="XP_046597481.1"/>
    </source>
</evidence>
<keyword evidence="1" id="KW-1185">Reference proteome</keyword>
<name>A0ABM3GB37_NEOLC</name>
<protein>
    <submittedName>
        <fullName evidence="2">Uncharacterized protein LOC124294734</fullName>
    </submittedName>
</protein>
<sequence>MLASLSRTIIKHDCHGLQTSSRIEIYLKFDFADIKKIHVANGEGRKFTKMWGGKKKGSRHESTNGFHCCPVVDNIREHRGRRNIYAVSSIRRKEKCCQHFKPEY</sequence>
<proteinExistence type="predicted"/>
<evidence type="ECO:0000313" key="1">
    <source>
        <dbReference type="Proteomes" id="UP000829291"/>
    </source>
</evidence>
<reference evidence="2" key="1">
    <citation type="submission" date="2025-08" db="UniProtKB">
        <authorList>
            <consortium name="RefSeq"/>
        </authorList>
    </citation>
    <scope>IDENTIFICATION</scope>
    <source>
        <tissue evidence="2">Thorax and Abdomen</tissue>
    </source>
</reference>
<dbReference type="GeneID" id="124294734"/>